<comment type="caution">
    <text evidence="1">The sequence shown here is derived from an EMBL/GenBank/DDBJ whole genome shotgun (WGS) entry which is preliminary data.</text>
</comment>
<evidence type="ECO:0000313" key="2">
    <source>
        <dbReference type="Proteomes" id="UP001216907"/>
    </source>
</evidence>
<sequence>MVYRRLGLWGLALGAFIGSGPAVCLAVPVNLTGFVEKDFPSGGGTAESGKVFTQEVTSSPTTIGQSSWITQNGWVSGWNVKDIRFSYGEDSAGNNSLAVGFNTWANSSGTYAPFGQANGDPSGTPTAYDPAHLGAGTPTSDKSFALVIAKENPTDPTKPGEVVAIAGVPADKSLNGLGTNGYTVSQVDLNRSSGGLAYMFGTPMNKYLGNLAYDPSPSHPQLEFTVANFKDLVGLAPGKGFWVTAYAGSGLDGVAGETYMGWTYVSGLAPQIGVPEPTTVLAWTLVVGGFAWKARGRKAKGVA</sequence>
<dbReference type="EMBL" id="JARRAG010000001">
    <property type="protein sequence ID" value="MDG3003964.1"/>
    <property type="molecule type" value="Genomic_DNA"/>
</dbReference>
<organism evidence="1 2">
    <name type="scientific">Paludisphaera mucosa</name>
    <dbReference type="NCBI Taxonomy" id="3030827"/>
    <lineage>
        <taxon>Bacteria</taxon>
        <taxon>Pseudomonadati</taxon>
        <taxon>Planctomycetota</taxon>
        <taxon>Planctomycetia</taxon>
        <taxon>Isosphaerales</taxon>
        <taxon>Isosphaeraceae</taxon>
        <taxon>Paludisphaera</taxon>
    </lineage>
</organism>
<proteinExistence type="predicted"/>
<dbReference type="Proteomes" id="UP001216907">
    <property type="component" value="Unassembled WGS sequence"/>
</dbReference>
<keyword evidence="2" id="KW-1185">Reference proteome</keyword>
<evidence type="ECO:0000313" key="1">
    <source>
        <dbReference type="EMBL" id="MDG3003964.1"/>
    </source>
</evidence>
<dbReference type="RefSeq" id="WP_277860308.1">
    <property type="nucleotide sequence ID" value="NZ_JARRAG010000001.1"/>
</dbReference>
<gene>
    <name evidence="1" type="ORF">PZE19_09285</name>
</gene>
<name>A0ABT6F957_9BACT</name>
<evidence type="ECO:0008006" key="3">
    <source>
        <dbReference type="Google" id="ProtNLM"/>
    </source>
</evidence>
<reference evidence="1 2" key="1">
    <citation type="submission" date="2023-03" db="EMBL/GenBank/DDBJ databases">
        <title>Paludisphaera mucosa sp. nov. a novel planctomycete from northern fen.</title>
        <authorList>
            <person name="Ivanova A."/>
        </authorList>
    </citation>
    <scope>NUCLEOTIDE SEQUENCE [LARGE SCALE GENOMIC DNA]</scope>
    <source>
        <strain evidence="1 2">Pla2</strain>
    </source>
</reference>
<protein>
    <recommendedName>
        <fullName evidence="3">PEP-CTERM protein-sorting domain-containing protein</fullName>
    </recommendedName>
</protein>
<accession>A0ABT6F957</accession>